<feature type="signal peptide" evidence="1">
    <location>
        <begin position="1"/>
        <end position="18"/>
    </location>
</feature>
<dbReference type="AlphaFoldDB" id="A0A8D8J1L8"/>
<feature type="chain" id="PRO_5036261089" evidence="1">
    <location>
        <begin position="19"/>
        <end position="122"/>
    </location>
</feature>
<organism evidence="2">
    <name type="scientific">Culex pipiens</name>
    <name type="common">House mosquito</name>
    <dbReference type="NCBI Taxonomy" id="7175"/>
    <lineage>
        <taxon>Eukaryota</taxon>
        <taxon>Metazoa</taxon>
        <taxon>Ecdysozoa</taxon>
        <taxon>Arthropoda</taxon>
        <taxon>Hexapoda</taxon>
        <taxon>Insecta</taxon>
        <taxon>Pterygota</taxon>
        <taxon>Neoptera</taxon>
        <taxon>Endopterygota</taxon>
        <taxon>Diptera</taxon>
        <taxon>Nematocera</taxon>
        <taxon>Culicoidea</taxon>
        <taxon>Culicidae</taxon>
        <taxon>Culicinae</taxon>
        <taxon>Culicini</taxon>
        <taxon>Culex</taxon>
        <taxon>Culex</taxon>
    </lineage>
</organism>
<evidence type="ECO:0000313" key="2">
    <source>
        <dbReference type="EMBL" id="CAG6564690.1"/>
    </source>
</evidence>
<reference evidence="2" key="1">
    <citation type="submission" date="2021-05" db="EMBL/GenBank/DDBJ databases">
        <authorList>
            <person name="Alioto T."/>
            <person name="Alioto T."/>
            <person name="Gomez Garrido J."/>
        </authorList>
    </citation>
    <scope>NUCLEOTIDE SEQUENCE</scope>
</reference>
<sequence length="122" mass="12346">MLILVTTGIATVGVVVQAVSWGSEVTTESEPSLDTLIVSLGIAEGELMTDDDEDEMGDDSSELILVSLEQLSSEVAVAGFGGIGLMVSFGIGTSEGSRGTAGGGFGIGLIVSFGIVELMLEC</sequence>
<evidence type="ECO:0000256" key="1">
    <source>
        <dbReference type="SAM" id="SignalP"/>
    </source>
</evidence>
<proteinExistence type="predicted"/>
<dbReference type="EMBL" id="HBUE01272526">
    <property type="protein sequence ID" value="CAG6564690.1"/>
    <property type="molecule type" value="Transcribed_RNA"/>
</dbReference>
<accession>A0A8D8J1L8</accession>
<dbReference type="EMBL" id="HBUE01167212">
    <property type="protein sequence ID" value="CAG6513223.1"/>
    <property type="molecule type" value="Transcribed_RNA"/>
</dbReference>
<name>A0A8D8J1L8_CULPI</name>
<keyword evidence="1" id="KW-0732">Signal</keyword>
<protein>
    <submittedName>
        <fullName evidence="2">(northern house mosquito) hypothetical protein</fullName>
    </submittedName>
</protein>